<reference evidence="2 3" key="1">
    <citation type="journal article" date="2012" name="J. Bacteriol.">
        <title>Complete Genome Sequence of Mycobacterium vaccae Type Strain ATCC 25954.</title>
        <authorList>
            <person name="Ho Y.S."/>
            <person name="Adroub S.A."/>
            <person name="Abadi M."/>
            <person name="Al Alwan B."/>
            <person name="Alkhateeb R."/>
            <person name="Gao G."/>
            <person name="Ragab A."/>
            <person name="Ali S."/>
            <person name="van Soolingen D."/>
            <person name="Bitter W."/>
            <person name="Pain A."/>
            <person name="Abdallah A.M."/>
        </authorList>
    </citation>
    <scope>NUCLEOTIDE SEQUENCE [LARGE SCALE GENOMIC DNA]</scope>
    <source>
        <strain evidence="2 3">ATCC 25954</strain>
    </source>
</reference>
<comment type="caution">
    <text evidence="2">The sequence shown here is derived from an EMBL/GenBank/DDBJ whole genome shotgun (WGS) entry which is preliminary data.</text>
</comment>
<gene>
    <name evidence="2" type="ORF">MVAC_27104</name>
</gene>
<name>K0UDC3_MYCVA</name>
<dbReference type="eggNOG" id="COG1680">
    <property type="taxonomic scope" value="Bacteria"/>
</dbReference>
<dbReference type="EMBL" id="ALQA01000096">
    <property type="protein sequence ID" value="EJZ04906.1"/>
    <property type="molecule type" value="Genomic_DNA"/>
</dbReference>
<sequence length="367" mass="39023">MLDRRVAEGRIPGYVAAVRCRGASEVHASGHAAFGPDAAPMAPDTLFRIASLSKPLAAALTLALVDGGLLSLDDEIRRWLPEFARPAVLRRFDGPLDDTVPAARPITVADLLTSTAGWGLLLDASDLQAAVDDRQLGPGPVPPPMTGDEYVRRLAELPLAFQPGTGWLYDMPIKVLSVLLDRVTDQSLGELLAERITGPLGMADTGFRARSPGRLATQYAPTTDGGLAVFDRPDGVFAQPPAFEDLSCGLVSTAPDLLRFFSALADGGDPVLRPESVRLMTADHLTEDQRRQGQDILGDGHSWGLGAAVAVESAQPWMVPGRWGWIGGTGTSAHVQPDGGVAIFLSQRMLADAQEGFDDFWAAFAQV</sequence>
<dbReference type="InterPro" id="IPR050789">
    <property type="entry name" value="Diverse_Enzym_Activities"/>
</dbReference>
<evidence type="ECO:0000259" key="1">
    <source>
        <dbReference type="Pfam" id="PF00144"/>
    </source>
</evidence>
<protein>
    <submittedName>
        <fullName evidence="2">Beta-lactamase</fullName>
    </submittedName>
</protein>
<keyword evidence="3" id="KW-1185">Reference proteome</keyword>
<dbReference type="PATRIC" id="fig|1194972.3.peg.5390"/>
<dbReference type="AlphaFoldDB" id="K0UDC3"/>
<dbReference type="Proteomes" id="UP000006072">
    <property type="component" value="Unassembled WGS sequence"/>
</dbReference>
<dbReference type="SUPFAM" id="SSF56601">
    <property type="entry name" value="beta-lactamase/transpeptidase-like"/>
    <property type="match status" value="1"/>
</dbReference>
<evidence type="ECO:0000313" key="2">
    <source>
        <dbReference type="EMBL" id="EJZ04906.1"/>
    </source>
</evidence>
<dbReference type="PANTHER" id="PTHR43283:SF3">
    <property type="entry name" value="BETA-LACTAMASE FAMILY PROTEIN (AFU_ORTHOLOGUE AFUA_5G07500)"/>
    <property type="match status" value="1"/>
</dbReference>
<organism evidence="2 3">
    <name type="scientific">Mycolicibacterium vaccae ATCC 25954</name>
    <dbReference type="NCBI Taxonomy" id="1194972"/>
    <lineage>
        <taxon>Bacteria</taxon>
        <taxon>Bacillati</taxon>
        <taxon>Actinomycetota</taxon>
        <taxon>Actinomycetes</taxon>
        <taxon>Mycobacteriales</taxon>
        <taxon>Mycobacteriaceae</taxon>
        <taxon>Mycolicibacterium</taxon>
    </lineage>
</organism>
<dbReference type="PANTHER" id="PTHR43283">
    <property type="entry name" value="BETA-LACTAMASE-RELATED"/>
    <property type="match status" value="1"/>
</dbReference>
<accession>K0UDC3</accession>
<dbReference type="InterPro" id="IPR001466">
    <property type="entry name" value="Beta-lactam-related"/>
</dbReference>
<dbReference type="Pfam" id="PF00144">
    <property type="entry name" value="Beta-lactamase"/>
    <property type="match status" value="1"/>
</dbReference>
<dbReference type="InterPro" id="IPR012338">
    <property type="entry name" value="Beta-lactam/transpept-like"/>
</dbReference>
<evidence type="ECO:0000313" key="3">
    <source>
        <dbReference type="Proteomes" id="UP000006072"/>
    </source>
</evidence>
<proteinExistence type="predicted"/>
<feature type="domain" description="Beta-lactamase-related" evidence="1">
    <location>
        <begin position="3"/>
        <end position="345"/>
    </location>
</feature>
<dbReference type="HOGENOM" id="CLU_020027_11_2_11"/>
<dbReference type="Gene3D" id="3.40.710.10">
    <property type="entry name" value="DD-peptidase/beta-lactamase superfamily"/>
    <property type="match status" value="1"/>
</dbReference>